<dbReference type="InterPro" id="IPR046404">
    <property type="entry name" value="Adapter_SpxH"/>
</dbReference>
<evidence type="ECO:0000313" key="3">
    <source>
        <dbReference type="EMBL" id="SCC01307.1"/>
    </source>
</evidence>
<dbReference type="PANTHER" id="PTHR13887">
    <property type="entry name" value="GLUTATHIONE S-TRANSFERASE KAPPA"/>
    <property type="match status" value="1"/>
</dbReference>
<dbReference type="AlphaFoldDB" id="A0A0V8HID7"/>
<comment type="subcellular location">
    <subcellularLocation>
        <location evidence="2">Cytoplasm</location>
    </subcellularLocation>
</comment>
<dbReference type="Gene3D" id="3.40.30.10">
    <property type="entry name" value="Glutaredoxin"/>
    <property type="match status" value="1"/>
</dbReference>
<evidence type="ECO:0000256" key="2">
    <source>
        <dbReference type="HAMAP-Rule" id="MF_02245"/>
    </source>
</evidence>
<proteinExistence type="inferred from homology"/>
<evidence type="ECO:0000256" key="1">
    <source>
        <dbReference type="ARBA" id="ARBA00022490"/>
    </source>
</evidence>
<organism evidence="3 4">
    <name type="scientific">[Bacillus] enclensis</name>
    <dbReference type="NCBI Taxonomy" id="1402860"/>
    <lineage>
        <taxon>Bacteria</taxon>
        <taxon>Bacillati</taxon>
        <taxon>Bacillota</taxon>
        <taxon>Bacilli</taxon>
        <taxon>Bacillales</taxon>
        <taxon>Bacillaceae</taxon>
        <taxon>Rossellomorea</taxon>
    </lineage>
</organism>
<comment type="similarity">
    <text evidence="2">Belongs to the SpxH family.</text>
</comment>
<evidence type="ECO:0000313" key="4">
    <source>
        <dbReference type="Proteomes" id="UP000181997"/>
    </source>
</evidence>
<keyword evidence="4" id="KW-1185">Reference proteome</keyword>
<dbReference type="InterPro" id="IPR036249">
    <property type="entry name" value="Thioredoxin-like_sf"/>
</dbReference>
<dbReference type="HAMAP" id="MF_02245">
    <property type="entry name" value="Adapter_SpxH"/>
    <property type="match status" value="1"/>
</dbReference>
<reference evidence="4" key="1">
    <citation type="submission" date="2016-08" db="EMBL/GenBank/DDBJ databases">
        <authorList>
            <person name="Varghese N."/>
            <person name="Submissions Spin"/>
        </authorList>
    </citation>
    <scope>NUCLEOTIDE SEQUENCE [LARGE SCALE GENOMIC DNA]</scope>
    <source>
        <strain evidence="4">SGD-1123</strain>
    </source>
</reference>
<dbReference type="GO" id="GO:0016853">
    <property type="term" value="F:isomerase activity"/>
    <property type="evidence" value="ECO:0007669"/>
    <property type="project" value="UniProtKB-KW"/>
</dbReference>
<sequence length="289" mass="33589">MTSLHHSSPLNSCGGAEKKPLEIYMFVDPLCPECWALEPILKKLRIEYGQYFRIRYILSGQLSSLNIATKRKQEDLAQQWEKTASRSGMSCDGSLWFDNPIDSPYIASFAIKAAELQGKHSGIRFLRYLQERLFLQKQDISNFDVLKDCAEEAKLDLNEFMNDIHSYSASKAFQCDVKITTEMDVDEIPTLVFFNENIEDEGLKVTGLYSYEVYVHIIEEMLTIKPEKNPLPTLDEFMKHYRFVASKEIAVVYDLSIEEVEKQMKKWILQQKVKRIPAKHGTFWRYIAD</sequence>
<protein>
    <recommendedName>
        <fullName evidence="2">ClpXP adapter protein SpxH</fullName>
    </recommendedName>
</protein>
<dbReference type="Gene3D" id="1.10.472.60">
    <property type="entry name" value="putative protein disulfide isomerase domain"/>
    <property type="match status" value="1"/>
</dbReference>
<dbReference type="Pfam" id="PF13743">
    <property type="entry name" value="Thioredoxin_5"/>
    <property type="match status" value="1"/>
</dbReference>
<dbReference type="EMBL" id="FMAU01000002">
    <property type="protein sequence ID" value="SCC01307.1"/>
    <property type="molecule type" value="Genomic_DNA"/>
</dbReference>
<dbReference type="SUPFAM" id="SSF52833">
    <property type="entry name" value="Thioredoxin-like"/>
    <property type="match status" value="1"/>
</dbReference>
<keyword evidence="3" id="KW-0413">Isomerase</keyword>
<keyword evidence="1 2" id="KW-0963">Cytoplasm</keyword>
<dbReference type="CDD" id="cd03025">
    <property type="entry name" value="DsbA_FrnE_like"/>
    <property type="match status" value="1"/>
</dbReference>
<gene>
    <name evidence="2" type="primary">spxH</name>
    <name evidence="3" type="ORF">GA0061094_1845</name>
</gene>
<dbReference type="Proteomes" id="UP000181997">
    <property type="component" value="Unassembled WGS sequence"/>
</dbReference>
<dbReference type="RefSeq" id="WP_032089141.1">
    <property type="nucleotide sequence ID" value="NZ_FMAU01000002.1"/>
</dbReference>
<accession>A0A0V8HID7</accession>
<dbReference type="PANTHER" id="PTHR13887:SF47">
    <property type="entry name" value="CLPXP ADAPTER PROTEIN SPXH"/>
    <property type="match status" value="1"/>
</dbReference>
<name>A0A0V8HID7_9BACI</name>
<comment type="subunit">
    <text evidence="2">Interacts with Spx.</text>
</comment>
<comment type="function">
    <text evidence="2">Adapter protein required for efficient degradation of Spx by ClpXP under non-stress conditions. Interaction with Spx stabilizes Spx and exposes the C-terminus of Spx for recognition and proteolysis by ClpXP.</text>
</comment>
<dbReference type="GO" id="GO:0005737">
    <property type="term" value="C:cytoplasm"/>
    <property type="evidence" value="ECO:0007669"/>
    <property type="project" value="UniProtKB-SubCell"/>
</dbReference>